<feature type="transmembrane region" description="Helical" evidence="1">
    <location>
        <begin position="6"/>
        <end position="26"/>
    </location>
</feature>
<evidence type="ECO:0000256" key="1">
    <source>
        <dbReference type="SAM" id="Phobius"/>
    </source>
</evidence>
<evidence type="ECO:0000313" key="2">
    <source>
        <dbReference type="EMBL" id="MDR6301556.1"/>
    </source>
</evidence>
<proteinExistence type="predicted"/>
<keyword evidence="1" id="KW-0472">Membrane</keyword>
<dbReference type="Proteomes" id="UP001257659">
    <property type="component" value="Unassembled WGS sequence"/>
</dbReference>
<gene>
    <name evidence="2" type="ORF">GGR31_002225</name>
</gene>
<name>A0ABU1K7I3_9FLAO</name>
<keyword evidence="1" id="KW-1133">Transmembrane helix</keyword>
<organism evidence="2 3">
    <name type="scientific">Mesonia maritima</name>
    <dbReference type="NCBI Taxonomy" id="1793873"/>
    <lineage>
        <taxon>Bacteria</taxon>
        <taxon>Pseudomonadati</taxon>
        <taxon>Bacteroidota</taxon>
        <taxon>Flavobacteriia</taxon>
        <taxon>Flavobacteriales</taxon>
        <taxon>Flavobacteriaceae</taxon>
        <taxon>Mesonia</taxon>
    </lineage>
</organism>
<dbReference type="InterPro" id="IPR008620">
    <property type="entry name" value="FixH"/>
</dbReference>
<evidence type="ECO:0000313" key="3">
    <source>
        <dbReference type="Proteomes" id="UP001257659"/>
    </source>
</evidence>
<keyword evidence="1" id="KW-0812">Transmembrane</keyword>
<sequence>MKKLNWGYGIVIAIVCFISFIMFFVIKMSTDKKYDHDLVTEEYYKQELAYQSEIDARQNSAELTDNIEVKNTAAGIIIHFPAEKKDINGKVFFYRPSNKKLDIELPIHLSKNEMLIPTEKLVEGKYELSINWESDGTTYLYKKDLQIRN</sequence>
<keyword evidence="3" id="KW-1185">Reference proteome</keyword>
<dbReference type="EMBL" id="JAVDQA010000006">
    <property type="protein sequence ID" value="MDR6301556.1"/>
    <property type="molecule type" value="Genomic_DNA"/>
</dbReference>
<dbReference type="Pfam" id="PF05751">
    <property type="entry name" value="FixH"/>
    <property type="match status" value="1"/>
</dbReference>
<accession>A0ABU1K7I3</accession>
<protein>
    <recommendedName>
        <fullName evidence="4">FixH protein</fullName>
    </recommendedName>
</protein>
<dbReference type="RefSeq" id="WP_309729068.1">
    <property type="nucleotide sequence ID" value="NZ_JAVDQA010000006.1"/>
</dbReference>
<evidence type="ECO:0008006" key="4">
    <source>
        <dbReference type="Google" id="ProtNLM"/>
    </source>
</evidence>
<reference evidence="2 3" key="1">
    <citation type="submission" date="2023-07" db="EMBL/GenBank/DDBJ databases">
        <title>Genomic Encyclopedia of Type Strains, Phase IV (KMG-IV): sequencing the most valuable type-strain genomes for metagenomic binning, comparative biology and taxonomic classification.</title>
        <authorList>
            <person name="Goeker M."/>
        </authorList>
    </citation>
    <scope>NUCLEOTIDE SEQUENCE [LARGE SCALE GENOMIC DNA]</scope>
    <source>
        <strain evidence="2 3">DSM 102814</strain>
    </source>
</reference>
<comment type="caution">
    <text evidence="2">The sequence shown here is derived from an EMBL/GenBank/DDBJ whole genome shotgun (WGS) entry which is preliminary data.</text>
</comment>